<gene>
    <name evidence="1" type="ORF">PAECIP111894_05649</name>
</gene>
<keyword evidence="2" id="KW-1185">Reference proteome</keyword>
<dbReference type="RefSeq" id="WP_234541380.1">
    <property type="nucleotide sequence ID" value="NZ_CAKMAB010000056.1"/>
</dbReference>
<protein>
    <submittedName>
        <fullName evidence="1">Uncharacterized protein</fullName>
    </submittedName>
</protein>
<evidence type="ECO:0000313" key="2">
    <source>
        <dbReference type="Proteomes" id="UP000838749"/>
    </source>
</evidence>
<proteinExistence type="predicted"/>
<dbReference type="Proteomes" id="UP000838749">
    <property type="component" value="Unassembled WGS sequence"/>
</dbReference>
<accession>A0ABM9BKI6</accession>
<comment type="caution">
    <text evidence="1">The sequence shown here is derived from an EMBL/GenBank/DDBJ whole genome shotgun (WGS) entry which is preliminary data.</text>
</comment>
<sequence length="64" mass="7596">MKQIIYVAGMNRKHLAEQASSVPFWILSTTLLRKYPPRLDQSKRAEAFLNTDEGRKWFMENRIL</sequence>
<dbReference type="EMBL" id="CAKMAB010000056">
    <property type="protein sequence ID" value="CAH1059441.1"/>
    <property type="molecule type" value="Genomic_DNA"/>
</dbReference>
<organism evidence="1 2">
    <name type="scientific">Paenibacillus pseudetheri</name>
    <dbReference type="NCBI Taxonomy" id="2897682"/>
    <lineage>
        <taxon>Bacteria</taxon>
        <taxon>Bacillati</taxon>
        <taxon>Bacillota</taxon>
        <taxon>Bacilli</taxon>
        <taxon>Bacillales</taxon>
        <taxon>Paenibacillaceae</taxon>
        <taxon>Paenibacillus</taxon>
    </lineage>
</organism>
<name>A0ABM9BKI6_9BACL</name>
<evidence type="ECO:0000313" key="1">
    <source>
        <dbReference type="EMBL" id="CAH1059441.1"/>
    </source>
</evidence>
<reference evidence="1" key="1">
    <citation type="submission" date="2021-12" db="EMBL/GenBank/DDBJ databases">
        <authorList>
            <person name="Criscuolo A."/>
        </authorList>
    </citation>
    <scope>NUCLEOTIDE SEQUENCE</scope>
    <source>
        <strain evidence="1">CIP111894</strain>
    </source>
</reference>